<dbReference type="InterPro" id="IPR043129">
    <property type="entry name" value="ATPase_NBD"/>
</dbReference>
<organism evidence="2 3">
    <name type="scientific">Companilactobacillus heilongjiangensis</name>
    <dbReference type="NCBI Taxonomy" id="1074467"/>
    <lineage>
        <taxon>Bacteria</taxon>
        <taxon>Bacillati</taxon>
        <taxon>Bacillota</taxon>
        <taxon>Bacilli</taxon>
        <taxon>Lactobacillales</taxon>
        <taxon>Lactobacillaceae</taxon>
        <taxon>Companilactobacillus</taxon>
    </lineage>
</organism>
<reference evidence="2 3" key="1">
    <citation type="submission" date="2015-08" db="EMBL/GenBank/DDBJ databases">
        <title>Genomic sequence of Lactobacillus heilongjiangensis DSM 28069, isolated from Chinese traditional pickle.</title>
        <authorList>
            <person name="Jiang X."/>
            <person name="Zheng B."/>
            <person name="Cheng H."/>
        </authorList>
    </citation>
    <scope>NUCLEOTIDE SEQUENCE [LARGE SCALE GENOMIC DNA]</scope>
    <source>
        <strain evidence="2 3">DSM 28069</strain>
    </source>
</reference>
<dbReference type="AlphaFoldDB" id="A0A0K2LB85"/>
<proteinExistence type="inferred from homology"/>
<dbReference type="InterPro" id="IPR000600">
    <property type="entry name" value="ROK"/>
</dbReference>
<dbReference type="CDD" id="cd24152">
    <property type="entry name" value="ASKHA_NBD_ROK-like"/>
    <property type="match status" value="1"/>
</dbReference>
<dbReference type="RefSeq" id="WP_041499248.1">
    <property type="nucleotide sequence ID" value="NZ_BJDV01000008.1"/>
</dbReference>
<dbReference type="Proteomes" id="UP000061546">
    <property type="component" value="Chromosome"/>
</dbReference>
<dbReference type="PANTHER" id="PTHR18964:SF170">
    <property type="entry name" value="SUGAR KINASE"/>
    <property type="match status" value="1"/>
</dbReference>
<dbReference type="EMBL" id="CP012559">
    <property type="protein sequence ID" value="ALB28535.1"/>
    <property type="molecule type" value="Genomic_DNA"/>
</dbReference>
<accession>A0A0K2LB85</accession>
<keyword evidence="3" id="KW-1185">Reference proteome</keyword>
<sequence>MEQIVSIDVGGTSIKYGLWNESEQSLSSKGKVATPKDLSGFYDVIKEIVTKFDDEQVDGVGFSIPGAVDQKTGVIGGISALPYIHNFPIQAELENLLNLTVTMENDANCAALAEVAVGAASDMNDVIFIIIGTGVGGAVVLNRQVIHGKHLLGGEFGMILDDKNERLSLRGTAVHMAERYNGDSGQKFTGQEVFELAEQGDAVAQRYTDDVYQNLARAIYNLQFVVDPEAVIIGGGVSANSNFIQKLDTEIKNLVKGVDDIKIVPTLIAAEYHNDANLIGSAYNFFNKH</sequence>
<evidence type="ECO:0000313" key="2">
    <source>
        <dbReference type="EMBL" id="ALB28535.1"/>
    </source>
</evidence>
<dbReference type="PANTHER" id="PTHR18964">
    <property type="entry name" value="ROK (REPRESSOR, ORF, KINASE) FAMILY"/>
    <property type="match status" value="1"/>
</dbReference>
<evidence type="ECO:0000256" key="1">
    <source>
        <dbReference type="ARBA" id="ARBA00006479"/>
    </source>
</evidence>
<dbReference type="GO" id="GO:0016301">
    <property type="term" value="F:kinase activity"/>
    <property type="evidence" value="ECO:0007669"/>
    <property type="project" value="UniProtKB-KW"/>
</dbReference>
<dbReference type="Gene3D" id="3.30.420.40">
    <property type="match status" value="2"/>
</dbReference>
<keyword evidence="2" id="KW-0418">Kinase</keyword>
<evidence type="ECO:0000313" key="3">
    <source>
        <dbReference type="Proteomes" id="UP000061546"/>
    </source>
</evidence>
<dbReference type="KEGG" id="lhi:JP39_03710"/>
<dbReference type="OrthoDB" id="9795247at2"/>
<comment type="similarity">
    <text evidence="1">Belongs to the ROK (NagC/XylR) family.</text>
</comment>
<protein>
    <submittedName>
        <fullName evidence="2">N-acetylmannosamine kinase</fullName>
    </submittedName>
</protein>
<dbReference type="SUPFAM" id="SSF53067">
    <property type="entry name" value="Actin-like ATPase domain"/>
    <property type="match status" value="1"/>
</dbReference>
<name>A0A0K2LB85_9LACO</name>
<dbReference type="STRING" id="1074467.JP39_03710"/>
<dbReference type="Pfam" id="PF00480">
    <property type="entry name" value="ROK"/>
    <property type="match status" value="1"/>
</dbReference>
<gene>
    <name evidence="2" type="ORF">JP39_03710</name>
</gene>
<keyword evidence="2" id="KW-0808">Transferase</keyword>